<dbReference type="GO" id="GO:0004622">
    <property type="term" value="F:phosphatidylcholine lysophospholipase activity"/>
    <property type="evidence" value="ECO:0007669"/>
    <property type="project" value="TreeGrafter"/>
</dbReference>
<feature type="domain" description="SGNH hydrolase-type esterase" evidence="2">
    <location>
        <begin position="30"/>
        <end position="208"/>
    </location>
</feature>
<comment type="caution">
    <text evidence="3">The sequence shown here is derived from an EMBL/GenBank/DDBJ whole genome shotgun (WGS) entry which is preliminary data.</text>
</comment>
<keyword evidence="1" id="KW-0732">Signal</keyword>
<protein>
    <submittedName>
        <fullName evidence="3">SGNH hydrolase-type esterase domain-containing protein</fullName>
    </submittedName>
</protein>
<accession>A0AAE0IG30</accession>
<gene>
    <name evidence="3" type="ORF">B0T19DRAFT_443816</name>
</gene>
<dbReference type="Pfam" id="PF13472">
    <property type="entry name" value="Lipase_GDSL_2"/>
    <property type="match status" value="1"/>
</dbReference>
<organism evidence="3 4">
    <name type="scientific">Cercophora scortea</name>
    <dbReference type="NCBI Taxonomy" id="314031"/>
    <lineage>
        <taxon>Eukaryota</taxon>
        <taxon>Fungi</taxon>
        <taxon>Dikarya</taxon>
        <taxon>Ascomycota</taxon>
        <taxon>Pezizomycotina</taxon>
        <taxon>Sordariomycetes</taxon>
        <taxon>Sordariomycetidae</taxon>
        <taxon>Sordariales</taxon>
        <taxon>Lasiosphaeriaceae</taxon>
        <taxon>Cercophora</taxon>
    </lineage>
</organism>
<dbReference type="Proteomes" id="UP001286456">
    <property type="component" value="Unassembled WGS sequence"/>
</dbReference>
<feature type="chain" id="PRO_5042100619" evidence="1">
    <location>
        <begin position="19"/>
        <end position="285"/>
    </location>
</feature>
<sequence>MISWIAVLVAAFVASSLAANTTTSLRIMPLGASVTFGVGSTTGDSYRKDLRDLLVQAGYQVNLVGQQKHGSFADNAVEATPGFVISQIAASAHTATPAFLPNLVLVDAGTNNCNKGGLVPDAGANVSAMIDDIFKLSPGTTVVLATVLANKIAEQDACRVDVNKQYEALAADFAKKNAKFVLVDMRGPDGPTTSDLFDTRHPNDRGYEKMAAVWFQGIETAKNRGFITAPASNGIPLNATGKSGPGGSAFAAHMSGADGPLSASISLRLLGAMGGILSVMLAFPF</sequence>
<dbReference type="SUPFAM" id="SSF52266">
    <property type="entry name" value="SGNH hydrolase"/>
    <property type="match status" value="1"/>
</dbReference>
<dbReference type="Gene3D" id="3.40.50.1110">
    <property type="entry name" value="SGNH hydrolase"/>
    <property type="match status" value="1"/>
</dbReference>
<proteinExistence type="predicted"/>
<evidence type="ECO:0000256" key="1">
    <source>
        <dbReference type="SAM" id="SignalP"/>
    </source>
</evidence>
<dbReference type="InterPro" id="IPR051532">
    <property type="entry name" value="Ester_Hydrolysis_Enzymes"/>
</dbReference>
<dbReference type="CDD" id="cd01833">
    <property type="entry name" value="XynB_like"/>
    <property type="match status" value="1"/>
</dbReference>
<reference evidence="3" key="1">
    <citation type="journal article" date="2023" name="Mol. Phylogenet. Evol.">
        <title>Genome-scale phylogeny and comparative genomics of the fungal order Sordariales.</title>
        <authorList>
            <person name="Hensen N."/>
            <person name="Bonometti L."/>
            <person name="Westerberg I."/>
            <person name="Brannstrom I.O."/>
            <person name="Guillou S."/>
            <person name="Cros-Aarteil S."/>
            <person name="Calhoun S."/>
            <person name="Haridas S."/>
            <person name="Kuo A."/>
            <person name="Mondo S."/>
            <person name="Pangilinan J."/>
            <person name="Riley R."/>
            <person name="LaButti K."/>
            <person name="Andreopoulos B."/>
            <person name="Lipzen A."/>
            <person name="Chen C."/>
            <person name="Yan M."/>
            <person name="Daum C."/>
            <person name="Ng V."/>
            <person name="Clum A."/>
            <person name="Steindorff A."/>
            <person name="Ohm R.A."/>
            <person name="Martin F."/>
            <person name="Silar P."/>
            <person name="Natvig D.O."/>
            <person name="Lalanne C."/>
            <person name="Gautier V."/>
            <person name="Ament-Velasquez S.L."/>
            <person name="Kruys A."/>
            <person name="Hutchinson M.I."/>
            <person name="Powell A.J."/>
            <person name="Barry K."/>
            <person name="Miller A.N."/>
            <person name="Grigoriev I.V."/>
            <person name="Debuchy R."/>
            <person name="Gladieux P."/>
            <person name="Hiltunen Thoren M."/>
            <person name="Johannesson H."/>
        </authorList>
    </citation>
    <scope>NUCLEOTIDE SEQUENCE</scope>
    <source>
        <strain evidence="3">SMH4131-1</strain>
    </source>
</reference>
<dbReference type="EMBL" id="JAUEPO010000004">
    <property type="protein sequence ID" value="KAK3324401.1"/>
    <property type="molecule type" value="Genomic_DNA"/>
</dbReference>
<dbReference type="AlphaFoldDB" id="A0AAE0IG30"/>
<dbReference type="PANTHER" id="PTHR30383">
    <property type="entry name" value="THIOESTERASE 1/PROTEASE 1/LYSOPHOSPHOLIPASE L1"/>
    <property type="match status" value="1"/>
</dbReference>
<keyword evidence="3" id="KW-0378">Hydrolase</keyword>
<evidence type="ECO:0000313" key="4">
    <source>
        <dbReference type="Proteomes" id="UP001286456"/>
    </source>
</evidence>
<dbReference type="InterPro" id="IPR013830">
    <property type="entry name" value="SGNH_hydro"/>
</dbReference>
<feature type="signal peptide" evidence="1">
    <location>
        <begin position="1"/>
        <end position="18"/>
    </location>
</feature>
<evidence type="ECO:0000313" key="3">
    <source>
        <dbReference type="EMBL" id="KAK3324401.1"/>
    </source>
</evidence>
<dbReference type="InterPro" id="IPR036514">
    <property type="entry name" value="SGNH_hydro_sf"/>
</dbReference>
<name>A0AAE0IG30_9PEZI</name>
<dbReference type="PANTHER" id="PTHR30383:SF31">
    <property type="entry name" value="SGNH HYDROLASE-TYPE ESTERASE DOMAIN-CONTAINING PROTEIN-RELATED"/>
    <property type="match status" value="1"/>
</dbReference>
<reference evidence="3" key="2">
    <citation type="submission" date="2023-06" db="EMBL/GenBank/DDBJ databases">
        <authorList>
            <consortium name="Lawrence Berkeley National Laboratory"/>
            <person name="Haridas S."/>
            <person name="Hensen N."/>
            <person name="Bonometti L."/>
            <person name="Westerberg I."/>
            <person name="Brannstrom I.O."/>
            <person name="Guillou S."/>
            <person name="Cros-Aarteil S."/>
            <person name="Calhoun S."/>
            <person name="Kuo A."/>
            <person name="Mondo S."/>
            <person name="Pangilinan J."/>
            <person name="Riley R."/>
            <person name="Labutti K."/>
            <person name="Andreopoulos B."/>
            <person name="Lipzen A."/>
            <person name="Chen C."/>
            <person name="Yanf M."/>
            <person name="Daum C."/>
            <person name="Ng V."/>
            <person name="Clum A."/>
            <person name="Steindorff A."/>
            <person name="Ohm R."/>
            <person name="Martin F."/>
            <person name="Silar P."/>
            <person name="Natvig D."/>
            <person name="Lalanne C."/>
            <person name="Gautier V."/>
            <person name="Ament-Velasquez S.L."/>
            <person name="Kruys A."/>
            <person name="Hutchinson M.I."/>
            <person name="Powell A.J."/>
            <person name="Barry K."/>
            <person name="Miller A.N."/>
            <person name="Grigoriev I.V."/>
            <person name="Debuchy R."/>
            <person name="Gladieux P."/>
            <person name="Thoren M.H."/>
            <person name="Johannesson H."/>
        </authorList>
    </citation>
    <scope>NUCLEOTIDE SEQUENCE</scope>
    <source>
        <strain evidence="3">SMH4131-1</strain>
    </source>
</reference>
<evidence type="ECO:0000259" key="2">
    <source>
        <dbReference type="Pfam" id="PF13472"/>
    </source>
</evidence>
<keyword evidence="4" id="KW-1185">Reference proteome</keyword>